<evidence type="ECO:0000256" key="13">
    <source>
        <dbReference type="SAM" id="MobiDB-lite"/>
    </source>
</evidence>
<evidence type="ECO:0000256" key="9">
    <source>
        <dbReference type="ARBA" id="ARBA00023273"/>
    </source>
</evidence>
<dbReference type="Proteomes" id="UP001652624">
    <property type="component" value="Chromosome 20"/>
</dbReference>
<gene>
    <name evidence="15" type="primary">CCDC153</name>
</gene>
<feature type="region of interest" description="Disordered" evidence="13">
    <location>
        <begin position="163"/>
        <end position="187"/>
    </location>
</feature>
<evidence type="ECO:0000256" key="7">
    <source>
        <dbReference type="ARBA" id="ARBA00023069"/>
    </source>
</evidence>
<evidence type="ECO:0000256" key="6">
    <source>
        <dbReference type="ARBA" id="ARBA00023054"/>
    </source>
</evidence>
<dbReference type="PANTHER" id="PTHR28656">
    <property type="entry name" value="COILED-COIL DOMAIN-CONTAINING PROTEIN 153"/>
    <property type="match status" value="1"/>
</dbReference>
<comment type="function">
    <text evidence="1">Component of the nexin-dynein regulatory complex (N-DRC), a key regulator of ciliary/flagellar motility which maintains the alignment and integrity of the distal axoneme and regulates microtubule sliding in motile axonemes.</text>
</comment>
<evidence type="ECO:0000313" key="14">
    <source>
        <dbReference type="Proteomes" id="UP001652624"/>
    </source>
</evidence>
<comment type="similarity">
    <text evidence="10">Belongs to the DRC12 family.</text>
</comment>
<sequence length="203" mass="23006">MPPKTKDRGMKSGAQKKKKNTGADVKADSIHRLALLEKELLQDRLALQRNEARQAKASEEQLKQRLQGLKAELDEARREGKAIYTEMSLRCQKLQEKLDTRSSQLEKELSGLKEELEICQREAKAAREEAERALDERDGTLAQLRTHIADMEAKYEEVLHEKNLKKPPVRKASSLPRAVSPSSHLPTARGLNLDVYRAAWTSS</sequence>
<evidence type="ECO:0000256" key="4">
    <source>
        <dbReference type="ARBA" id="ARBA00022490"/>
    </source>
</evidence>
<keyword evidence="7" id="KW-0969">Cilium</keyword>
<evidence type="ECO:0000256" key="8">
    <source>
        <dbReference type="ARBA" id="ARBA00023212"/>
    </source>
</evidence>
<proteinExistence type="inferred from homology"/>
<evidence type="ECO:0000256" key="11">
    <source>
        <dbReference type="ARBA" id="ARBA00044800"/>
    </source>
</evidence>
<comment type="subcellular location">
    <subcellularLocation>
        <location evidence="2">Cytoplasm</location>
        <location evidence="2">Cytoskeleton</location>
        <location evidence="2">Flagellum axoneme</location>
    </subcellularLocation>
</comment>
<keyword evidence="5" id="KW-0282">Flagellum</keyword>
<protein>
    <recommendedName>
        <fullName evidence="11">Dynein regulatory complex protein 12</fullName>
    </recommendedName>
</protein>
<evidence type="ECO:0000256" key="2">
    <source>
        <dbReference type="ARBA" id="ARBA00004611"/>
    </source>
</evidence>
<reference evidence="15" key="1">
    <citation type="submission" date="2025-08" db="UniProtKB">
        <authorList>
            <consortium name="RefSeq"/>
        </authorList>
    </citation>
    <scope>IDENTIFICATION</scope>
</reference>
<keyword evidence="8" id="KW-0206">Cytoskeleton</keyword>
<feature type="region of interest" description="Disordered" evidence="13">
    <location>
        <begin position="1"/>
        <end position="28"/>
    </location>
</feature>
<keyword evidence="4" id="KW-0963">Cytoplasm</keyword>
<evidence type="ECO:0000313" key="15">
    <source>
        <dbReference type="RefSeq" id="XP_060035896.1"/>
    </source>
</evidence>
<comment type="subunit">
    <text evidence="3">Component of the nexin-dynein regulatory complex (N-DRC).</text>
</comment>
<evidence type="ECO:0000256" key="3">
    <source>
        <dbReference type="ARBA" id="ARBA00011248"/>
    </source>
</evidence>
<feature type="coiled-coil region" evidence="12">
    <location>
        <begin position="38"/>
        <end position="161"/>
    </location>
</feature>
<dbReference type="GeneID" id="103113968"/>
<evidence type="ECO:0000256" key="10">
    <source>
        <dbReference type="ARBA" id="ARBA00044754"/>
    </source>
</evidence>
<evidence type="ECO:0000256" key="1">
    <source>
        <dbReference type="ARBA" id="ARBA00003029"/>
    </source>
</evidence>
<keyword evidence="14" id="KW-1185">Reference proteome</keyword>
<feature type="compositionally biased region" description="Basic and acidic residues" evidence="13">
    <location>
        <begin position="1"/>
        <end position="10"/>
    </location>
</feature>
<organism evidence="14 15">
    <name type="scientific">Erinaceus europaeus</name>
    <name type="common">Western European hedgehog</name>
    <dbReference type="NCBI Taxonomy" id="9365"/>
    <lineage>
        <taxon>Eukaryota</taxon>
        <taxon>Metazoa</taxon>
        <taxon>Chordata</taxon>
        <taxon>Craniata</taxon>
        <taxon>Vertebrata</taxon>
        <taxon>Euteleostomi</taxon>
        <taxon>Mammalia</taxon>
        <taxon>Eutheria</taxon>
        <taxon>Laurasiatheria</taxon>
        <taxon>Eulipotyphla</taxon>
        <taxon>Erinaceidae</taxon>
        <taxon>Erinaceinae</taxon>
        <taxon>Erinaceus</taxon>
    </lineage>
</organism>
<dbReference type="PANTHER" id="PTHR28656:SF1">
    <property type="entry name" value="COILED-COIL DOMAIN-CONTAINING PROTEIN 153"/>
    <property type="match status" value="1"/>
</dbReference>
<accession>A0ABM3WH74</accession>
<dbReference type="InterPro" id="IPR033585">
    <property type="entry name" value="DRC12-like"/>
</dbReference>
<keyword evidence="6 12" id="KW-0175">Coiled coil</keyword>
<name>A0ABM3WH74_ERIEU</name>
<dbReference type="RefSeq" id="XP_060035896.1">
    <property type="nucleotide sequence ID" value="XM_060179913.1"/>
</dbReference>
<evidence type="ECO:0000256" key="5">
    <source>
        <dbReference type="ARBA" id="ARBA00022846"/>
    </source>
</evidence>
<keyword evidence="9" id="KW-0966">Cell projection</keyword>
<evidence type="ECO:0000256" key="12">
    <source>
        <dbReference type="SAM" id="Coils"/>
    </source>
</evidence>